<dbReference type="PANTHER" id="PTHR22972:SF5">
    <property type="entry name" value="INACTIVE TYROSINE-PROTEIN KINASE PEAK1"/>
    <property type="match status" value="1"/>
</dbReference>
<evidence type="ECO:0000313" key="3">
    <source>
        <dbReference type="Proteomes" id="UP000515161"/>
    </source>
</evidence>
<feature type="region of interest" description="Disordered" evidence="2">
    <location>
        <begin position="1"/>
        <end position="31"/>
    </location>
</feature>
<feature type="region of interest" description="Disordered" evidence="2">
    <location>
        <begin position="289"/>
        <end position="317"/>
    </location>
</feature>
<dbReference type="InParanoid" id="A0A6P8V4C7"/>
<keyword evidence="4" id="KW-0808">Transferase</keyword>
<dbReference type="GO" id="GO:0004672">
    <property type="term" value="F:protein kinase activity"/>
    <property type="evidence" value="ECO:0007669"/>
    <property type="project" value="TreeGrafter"/>
</dbReference>
<dbReference type="AlphaFoldDB" id="A0A6P8V4C7"/>
<dbReference type="CTD" id="374872"/>
<organism evidence="3 4">
    <name type="scientific">Gymnodraco acuticeps</name>
    <name type="common">Antarctic dragonfish</name>
    <dbReference type="NCBI Taxonomy" id="8218"/>
    <lineage>
        <taxon>Eukaryota</taxon>
        <taxon>Metazoa</taxon>
        <taxon>Chordata</taxon>
        <taxon>Craniata</taxon>
        <taxon>Vertebrata</taxon>
        <taxon>Euteleostomi</taxon>
        <taxon>Actinopterygii</taxon>
        <taxon>Neopterygii</taxon>
        <taxon>Teleostei</taxon>
        <taxon>Neoteleostei</taxon>
        <taxon>Acanthomorphata</taxon>
        <taxon>Eupercaria</taxon>
        <taxon>Perciformes</taxon>
        <taxon>Notothenioidei</taxon>
        <taxon>Bathydraconidae</taxon>
        <taxon>Gymnodraco</taxon>
    </lineage>
</organism>
<dbReference type="Proteomes" id="UP000515161">
    <property type="component" value="Unplaced"/>
</dbReference>
<evidence type="ECO:0000313" key="4">
    <source>
        <dbReference type="RefSeq" id="XP_034072102.1"/>
    </source>
</evidence>
<protein>
    <submittedName>
        <fullName evidence="4">Inactive tyrosine-protein kinase PEAK1 isoform X1</fullName>
    </submittedName>
</protein>
<dbReference type="InterPro" id="IPR051511">
    <property type="entry name" value="MitoQC_Scaffold_Kinases"/>
</dbReference>
<comment type="similarity">
    <text evidence="1">Belongs to the protein kinase superfamily.</text>
</comment>
<reference evidence="4" key="1">
    <citation type="submission" date="2025-08" db="UniProtKB">
        <authorList>
            <consortium name="RefSeq"/>
        </authorList>
    </citation>
    <scope>IDENTIFICATION</scope>
</reference>
<dbReference type="RefSeq" id="XP_034072102.1">
    <property type="nucleotide sequence ID" value="XM_034216211.1"/>
</dbReference>
<accession>A0A6P8V4C7</accession>
<evidence type="ECO:0000256" key="1">
    <source>
        <dbReference type="ARBA" id="ARBA00038349"/>
    </source>
</evidence>
<dbReference type="PANTHER" id="PTHR22972">
    <property type="entry name" value="SERINE/THREONINE PROTEIN KINASE"/>
    <property type="match status" value="1"/>
</dbReference>
<dbReference type="KEGG" id="gacu:117546114"/>
<name>A0A6P8V4C7_GYMAC</name>
<keyword evidence="4" id="KW-0418">Kinase</keyword>
<evidence type="ECO:0000256" key="2">
    <source>
        <dbReference type="SAM" id="MobiDB-lite"/>
    </source>
</evidence>
<sequence length="611" mass="67521">MASRPGSRAEEQPPALPVKKHSSRSSRCSSVGSDCLMLSPVGLQHQNYTNNNVFPEPTDCHEAQCPIHYDPSQHQVRFFSDGTPPPVPKKRLARTLSLPCSNLPPLSPLCPPSPLQRHPQNFDNPLYMLAPIPDMFFREETEEFKPVSGSNVSLLHLSQLSFDTPDEHLPFLFSRFDDQRIVSQGIQNRHLLFLRSVAQSVEAGILLQGEASERNVSSYQPQDFLLCEGSGPKQIGDTRFYSLHSPKQPGRTLGLRVHKQPDEASSAHTKHQHVNVQDMIAHFQASNTLREDSSKLQTQTPSHPLKSDCSAAPPAGGGSTECATVHVNINLPSVQSLLQKGLSVGVERDLPHATLEDFVQVNSSLQSTDCEAYDRQVCALLLQILLGSQHLYDIGATAAELRPQGIFLVWPYRDNEEGEDKDDSEMKSSFTTNRKIKEGKTEKGIHMLWRTHGSPRVVLTPVSSAPIPHISTYIKTQIAALIEYCLHSQESLASALSKSSYRRGLLFLGSLLHSDSRGPQMADMVALLQVLLWGPRASLFNQSGSMTTAVHNWLTVKRALLVMKLAERGLIQDQSALSWEDCMCLQYLSFTDPETVLSVTSQLSLDGSSSS</sequence>
<proteinExistence type="inferred from homology"/>
<keyword evidence="3" id="KW-1185">Reference proteome</keyword>
<gene>
    <name evidence="4" type="primary">peak3</name>
</gene>
<dbReference type="GeneID" id="117546114"/>
<dbReference type="OrthoDB" id="8777612at2759"/>